<sequence length="307" mass="33892">MDEKESARAAVREFLTTRRARIAPTDAGLPAQSTRRRVKGLRREEVALLAGVSPEYYVRLERGQATGPSAGVVAAVADVLRLDDDERAHLGRLLAALTPASRKRRRSVPKDSVNPGIRVLLDSLDHLPAVVFNGRFDILAANTLGRALLAPVFDLPGRPNSARFLFLNESRARELFPAWDRITADTVATLRIEAGLHPDDPDLTELIGQLATRSAEFRTRWATNDVRTARAGSKTFRHPLIGEITLPYETLRIDAASNQIISVYTPRPDTPEADALRLLASWNADNQRNDNPTAAPHSRNPENEPDL</sequence>
<dbReference type="PROSITE" id="PS50943">
    <property type="entry name" value="HTH_CROC1"/>
    <property type="match status" value="1"/>
</dbReference>
<dbReference type="EMBL" id="JAMQAW010000003">
    <property type="protein sequence ID" value="MCM2387460.1"/>
    <property type="molecule type" value="Genomic_DNA"/>
</dbReference>
<evidence type="ECO:0000256" key="1">
    <source>
        <dbReference type="SAM" id="MobiDB-lite"/>
    </source>
</evidence>
<organism evidence="3 4">
    <name type="scientific">Streptomyces albipurpureus</name>
    <dbReference type="NCBI Taxonomy" id="2897419"/>
    <lineage>
        <taxon>Bacteria</taxon>
        <taxon>Bacillati</taxon>
        <taxon>Actinomycetota</taxon>
        <taxon>Actinomycetes</taxon>
        <taxon>Kitasatosporales</taxon>
        <taxon>Streptomycetaceae</taxon>
        <taxon>Streptomyces</taxon>
    </lineage>
</organism>
<dbReference type="InterPro" id="IPR041413">
    <property type="entry name" value="MLTR_LBD"/>
</dbReference>
<dbReference type="CDD" id="cd00093">
    <property type="entry name" value="HTH_XRE"/>
    <property type="match status" value="1"/>
</dbReference>
<feature type="region of interest" description="Disordered" evidence="1">
    <location>
        <begin position="284"/>
        <end position="307"/>
    </location>
</feature>
<evidence type="ECO:0000313" key="3">
    <source>
        <dbReference type="EMBL" id="MCM2387460.1"/>
    </source>
</evidence>
<dbReference type="Pfam" id="PF13560">
    <property type="entry name" value="HTH_31"/>
    <property type="match status" value="1"/>
</dbReference>
<dbReference type="Gene3D" id="3.30.450.180">
    <property type="match status" value="1"/>
</dbReference>
<evidence type="ECO:0000259" key="2">
    <source>
        <dbReference type="PROSITE" id="PS50943"/>
    </source>
</evidence>
<dbReference type="SUPFAM" id="SSF47413">
    <property type="entry name" value="lambda repressor-like DNA-binding domains"/>
    <property type="match status" value="1"/>
</dbReference>
<feature type="domain" description="HTH cro/C1-type" evidence="2">
    <location>
        <begin position="36"/>
        <end position="87"/>
    </location>
</feature>
<dbReference type="Gene3D" id="1.10.260.40">
    <property type="entry name" value="lambda repressor-like DNA-binding domains"/>
    <property type="match status" value="1"/>
</dbReference>
<accession>A0ABT0UIL7</accession>
<dbReference type="SMART" id="SM00530">
    <property type="entry name" value="HTH_XRE"/>
    <property type="match status" value="1"/>
</dbReference>
<dbReference type="InterPro" id="IPR010982">
    <property type="entry name" value="Lambda_DNA-bd_dom_sf"/>
</dbReference>
<proteinExistence type="predicted"/>
<evidence type="ECO:0000313" key="4">
    <source>
        <dbReference type="Proteomes" id="UP001431429"/>
    </source>
</evidence>
<keyword evidence="4" id="KW-1185">Reference proteome</keyword>
<name>A0ABT0UIL7_9ACTN</name>
<dbReference type="RefSeq" id="WP_250917823.1">
    <property type="nucleotide sequence ID" value="NZ_JAMQAW010000003.1"/>
</dbReference>
<dbReference type="PANTHER" id="PTHR35010:SF2">
    <property type="entry name" value="BLL4672 PROTEIN"/>
    <property type="match status" value="1"/>
</dbReference>
<gene>
    <name evidence="3" type="ORF">NBG84_03885</name>
</gene>
<dbReference type="PANTHER" id="PTHR35010">
    <property type="entry name" value="BLL4672 PROTEIN-RELATED"/>
    <property type="match status" value="1"/>
</dbReference>
<dbReference type="Pfam" id="PF17765">
    <property type="entry name" value="MLTR_LBD"/>
    <property type="match status" value="1"/>
</dbReference>
<dbReference type="InterPro" id="IPR001387">
    <property type="entry name" value="Cro/C1-type_HTH"/>
</dbReference>
<protein>
    <submittedName>
        <fullName evidence="3">Helix-turn-helix transcriptional regulator</fullName>
    </submittedName>
</protein>
<reference evidence="3" key="1">
    <citation type="submission" date="2022-06" db="EMBL/GenBank/DDBJ databases">
        <title>Genome public.</title>
        <authorList>
            <person name="Sun Q."/>
        </authorList>
    </citation>
    <scope>NUCLEOTIDE SEQUENCE</scope>
    <source>
        <strain evidence="3">CWNU-1</strain>
    </source>
</reference>
<comment type="caution">
    <text evidence="3">The sequence shown here is derived from an EMBL/GenBank/DDBJ whole genome shotgun (WGS) entry which is preliminary data.</text>
</comment>
<dbReference type="Proteomes" id="UP001431429">
    <property type="component" value="Unassembled WGS sequence"/>
</dbReference>